<comment type="subcellular location">
    <subcellularLocation>
        <location evidence="9">Cell membrane</location>
        <topology evidence="9">Multi-pass membrane protein</topology>
    </subcellularLocation>
</comment>
<dbReference type="PROSITE" id="PS00855">
    <property type="entry name" value="SPASE_II"/>
    <property type="match status" value="1"/>
</dbReference>
<keyword evidence="5 9" id="KW-0064">Aspartyl protease</keyword>
<reference evidence="12 13" key="1">
    <citation type="submission" date="2018-07" db="EMBL/GenBank/DDBJ databases">
        <title>Lottiidibacillus patelloidae gen. nov., sp. nov., isolated from the intestinal tract of a marine limpet and the reclassification of B. taeanensis BH030017T, B. algicola KMM 3737T and B. hwajinpoensis SW-72T as genus Lottiidibacillus.</title>
        <authorList>
            <person name="Liu R."/>
            <person name="Huang Z."/>
        </authorList>
    </citation>
    <scope>NUCLEOTIDE SEQUENCE [LARGE SCALE GENOMIC DNA]</scope>
    <source>
        <strain evidence="12 13">BH030017</strain>
    </source>
</reference>
<keyword evidence="4 9" id="KW-0812">Transmembrane</keyword>
<dbReference type="InterPro" id="IPR001872">
    <property type="entry name" value="Peptidase_A8"/>
</dbReference>
<comment type="pathway">
    <text evidence="9">Protein modification; lipoprotein biosynthesis (signal peptide cleavage).</text>
</comment>
<comment type="caution">
    <text evidence="9">Lacks conserved residue(s) required for the propagation of feature annotation.</text>
</comment>
<comment type="function">
    <text evidence="9 10">This protein specifically catalyzes the removal of signal peptides from prolipoproteins.</text>
</comment>
<comment type="catalytic activity">
    <reaction evidence="9 10">
        <text>Release of signal peptides from bacterial membrane prolipoproteins. Hydrolyzes -Xaa-Yaa-Zaa-|-(S,diacylglyceryl)Cys-, in which Xaa is hydrophobic (preferably Leu), and Yaa (Ala or Ser) and Zaa (Gly or Ala) have small, neutral side chains.</text>
        <dbReference type="EC" id="3.4.23.36"/>
    </reaction>
</comment>
<dbReference type="HAMAP" id="MF_00161">
    <property type="entry name" value="LspA"/>
    <property type="match status" value="1"/>
</dbReference>
<sequence>MQNYIIALIVLILDQWTKWLVVKKMELGESIPLIDDFLFLTSHRNKGAAFGILQGQMWLFFIITAAVVVGIVYYMKTYRDNKPLGIALGLILGGAVGNLIDRIFRGEVVDFIDVLIINYDFPIFNVADSALVIGVGLIFILTLFEGKKKGEA</sequence>
<keyword evidence="7 9" id="KW-1133">Transmembrane helix</keyword>
<proteinExistence type="inferred from homology"/>
<keyword evidence="8 9" id="KW-0472">Membrane</keyword>
<evidence type="ECO:0000256" key="3">
    <source>
        <dbReference type="ARBA" id="ARBA00022670"/>
    </source>
</evidence>
<evidence type="ECO:0000313" key="13">
    <source>
        <dbReference type="Proteomes" id="UP000253314"/>
    </source>
</evidence>
<dbReference type="NCBIfam" id="TIGR00077">
    <property type="entry name" value="lspA"/>
    <property type="match status" value="1"/>
</dbReference>
<dbReference type="OrthoDB" id="9810259at2"/>
<evidence type="ECO:0000256" key="4">
    <source>
        <dbReference type="ARBA" id="ARBA00022692"/>
    </source>
</evidence>
<evidence type="ECO:0000256" key="6">
    <source>
        <dbReference type="ARBA" id="ARBA00022801"/>
    </source>
</evidence>
<dbReference type="EC" id="3.4.23.36" evidence="9"/>
<dbReference type="RefSeq" id="WP_113808444.1">
    <property type="nucleotide sequence ID" value="NZ_QOCW01000040.1"/>
</dbReference>
<keyword evidence="13" id="KW-1185">Reference proteome</keyword>
<keyword evidence="2 9" id="KW-1003">Cell membrane</keyword>
<evidence type="ECO:0000256" key="7">
    <source>
        <dbReference type="ARBA" id="ARBA00022989"/>
    </source>
</evidence>
<evidence type="ECO:0000256" key="9">
    <source>
        <dbReference type="HAMAP-Rule" id="MF_00161"/>
    </source>
</evidence>
<organism evidence="12 13">
    <name type="scientific">Bacillus taeanensis</name>
    <dbReference type="NCBI Taxonomy" id="273032"/>
    <lineage>
        <taxon>Bacteria</taxon>
        <taxon>Bacillati</taxon>
        <taxon>Bacillota</taxon>
        <taxon>Bacilli</taxon>
        <taxon>Bacillales</taxon>
        <taxon>Bacillaceae</taxon>
        <taxon>Bacillus</taxon>
    </lineage>
</organism>
<gene>
    <name evidence="9" type="primary">lspA</name>
    <name evidence="12" type="ORF">DS031_22675</name>
</gene>
<feature type="transmembrane region" description="Helical" evidence="9">
    <location>
        <begin position="124"/>
        <end position="144"/>
    </location>
</feature>
<evidence type="ECO:0000256" key="11">
    <source>
        <dbReference type="RuleBase" id="RU004181"/>
    </source>
</evidence>
<feature type="active site" evidence="9">
    <location>
        <position position="110"/>
    </location>
</feature>
<dbReference type="UniPathway" id="UPA00665"/>
<dbReference type="GO" id="GO:0006508">
    <property type="term" value="P:proteolysis"/>
    <property type="evidence" value="ECO:0007669"/>
    <property type="project" value="UniProtKB-KW"/>
</dbReference>
<dbReference type="PANTHER" id="PTHR33695">
    <property type="entry name" value="LIPOPROTEIN SIGNAL PEPTIDASE"/>
    <property type="match status" value="1"/>
</dbReference>
<evidence type="ECO:0000256" key="8">
    <source>
        <dbReference type="ARBA" id="ARBA00023136"/>
    </source>
</evidence>
<dbReference type="PRINTS" id="PR00781">
    <property type="entry name" value="LIPOSIGPTASE"/>
</dbReference>
<accession>A0A366XT67</accession>
<comment type="caution">
    <text evidence="12">The sequence shown here is derived from an EMBL/GenBank/DDBJ whole genome shotgun (WGS) entry which is preliminary data.</text>
</comment>
<keyword evidence="3 9" id="KW-0645">Protease</keyword>
<dbReference type="PANTHER" id="PTHR33695:SF1">
    <property type="entry name" value="LIPOPROTEIN SIGNAL PEPTIDASE"/>
    <property type="match status" value="1"/>
</dbReference>
<name>A0A366XT67_9BACI</name>
<feature type="transmembrane region" description="Helical" evidence="9">
    <location>
        <begin position="84"/>
        <end position="104"/>
    </location>
</feature>
<feature type="transmembrane region" description="Helical" evidence="9">
    <location>
        <begin position="57"/>
        <end position="75"/>
    </location>
</feature>
<dbReference type="Pfam" id="PF01252">
    <property type="entry name" value="Peptidase_A8"/>
    <property type="match status" value="1"/>
</dbReference>
<dbReference type="EMBL" id="QOCW01000040">
    <property type="protein sequence ID" value="RBW67353.1"/>
    <property type="molecule type" value="Genomic_DNA"/>
</dbReference>
<dbReference type="GO" id="GO:0005886">
    <property type="term" value="C:plasma membrane"/>
    <property type="evidence" value="ECO:0007669"/>
    <property type="project" value="UniProtKB-SubCell"/>
</dbReference>
<evidence type="ECO:0000256" key="2">
    <source>
        <dbReference type="ARBA" id="ARBA00022475"/>
    </source>
</evidence>
<comment type="similarity">
    <text evidence="1 9 11">Belongs to the peptidase A8 family.</text>
</comment>
<evidence type="ECO:0000256" key="10">
    <source>
        <dbReference type="RuleBase" id="RU000594"/>
    </source>
</evidence>
<dbReference type="Proteomes" id="UP000253314">
    <property type="component" value="Unassembled WGS sequence"/>
</dbReference>
<feature type="active site" evidence="9">
    <location>
        <position position="128"/>
    </location>
</feature>
<protein>
    <recommendedName>
        <fullName evidence="9">Lipoprotein signal peptidase</fullName>
        <ecNumber evidence="9">3.4.23.36</ecNumber>
    </recommendedName>
    <alternativeName>
        <fullName evidence="9">Prolipoprotein signal peptidase</fullName>
    </alternativeName>
    <alternativeName>
        <fullName evidence="9">Signal peptidase II</fullName>
        <shortName evidence="9">SPase II</shortName>
    </alternativeName>
</protein>
<evidence type="ECO:0000256" key="5">
    <source>
        <dbReference type="ARBA" id="ARBA00022750"/>
    </source>
</evidence>
<evidence type="ECO:0000313" key="12">
    <source>
        <dbReference type="EMBL" id="RBW67353.1"/>
    </source>
</evidence>
<dbReference type="GO" id="GO:0004190">
    <property type="term" value="F:aspartic-type endopeptidase activity"/>
    <property type="evidence" value="ECO:0007669"/>
    <property type="project" value="UniProtKB-UniRule"/>
</dbReference>
<keyword evidence="6 9" id="KW-0378">Hydrolase</keyword>
<evidence type="ECO:0000256" key="1">
    <source>
        <dbReference type="ARBA" id="ARBA00006139"/>
    </source>
</evidence>
<dbReference type="AlphaFoldDB" id="A0A366XT67"/>